<dbReference type="Proteomes" id="UP001177744">
    <property type="component" value="Unassembled WGS sequence"/>
</dbReference>
<gene>
    <name evidence="2" type="ORF">QTO34_010968</name>
</gene>
<evidence type="ECO:0000313" key="3">
    <source>
        <dbReference type="Proteomes" id="UP001177744"/>
    </source>
</evidence>
<evidence type="ECO:0000256" key="1">
    <source>
        <dbReference type="SAM" id="MobiDB-lite"/>
    </source>
</evidence>
<dbReference type="AlphaFoldDB" id="A0AA40LE95"/>
<sequence length="138" mass="14709">MAFYLRDPARQGPEGSPMESRVSRRRGTPFGFHPWGASAGHDFKGDGESTRGDDLLDVGPDAQDLDVPVLSSLGEGVGGSEKSLWGEDQAASLAPHLELVYLVTALVPSDTACLASSPGSSRRTAVWISRDVMVERLL</sequence>
<evidence type="ECO:0000313" key="2">
    <source>
        <dbReference type="EMBL" id="KAK1328799.1"/>
    </source>
</evidence>
<protein>
    <submittedName>
        <fullName evidence="2">Uncharacterized protein</fullName>
    </submittedName>
</protein>
<accession>A0AA40LE95</accession>
<feature type="compositionally biased region" description="Basic and acidic residues" evidence="1">
    <location>
        <begin position="41"/>
        <end position="54"/>
    </location>
</feature>
<keyword evidence="3" id="KW-1185">Reference proteome</keyword>
<organism evidence="2 3">
    <name type="scientific">Cnephaeus nilssonii</name>
    <name type="common">Northern bat</name>
    <name type="synonym">Eptesicus nilssonii</name>
    <dbReference type="NCBI Taxonomy" id="3371016"/>
    <lineage>
        <taxon>Eukaryota</taxon>
        <taxon>Metazoa</taxon>
        <taxon>Chordata</taxon>
        <taxon>Craniata</taxon>
        <taxon>Vertebrata</taxon>
        <taxon>Euteleostomi</taxon>
        <taxon>Mammalia</taxon>
        <taxon>Eutheria</taxon>
        <taxon>Laurasiatheria</taxon>
        <taxon>Chiroptera</taxon>
        <taxon>Yangochiroptera</taxon>
        <taxon>Vespertilionidae</taxon>
        <taxon>Cnephaeus</taxon>
    </lineage>
</organism>
<name>A0AA40LE95_CNENI</name>
<feature type="region of interest" description="Disordered" evidence="1">
    <location>
        <begin position="1"/>
        <end position="62"/>
    </location>
</feature>
<proteinExistence type="predicted"/>
<comment type="caution">
    <text evidence="2">The sequence shown here is derived from an EMBL/GenBank/DDBJ whole genome shotgun (WGS) entry which is preliminary data.</text>
</comment>
<dbReference type="EMBL" id="JAULJE010000022">
    <property type="protein sequence ID" value="KAK1328799.1"/>
    <property type="molecule type" value="Genomic_DNA"/>
</dbReference>
<reference evidence="2" key="1">
    <citation type="submission" date="2023-06" db="EMBL/GenBank/DDBJ databases">
        <title>Reference genome for the Northern bat (Eptesicus nilssonii), a most northern bat species.</title>
        <authorList>
            <person name="Laine V.N."/>
            <person name="Pulliainen A.T."/>
            <person name="Lilley T.M."/>
        </authorList>
    </citation>
    <scope>NUCLEOTIDE SEQUENCE</scope>
    <source>
        <strain evidence="2">BLF_Eptnil</strain>
        <tissue evidence="2">Kidney</tissue>
    </source>
</reference>